<feature type="compositionally biased region" description="Low complexity" evidence="2">
    <location>
        <begin position="400"/>
        <end position="420"/>
    </location>
</feature>
<dbReference type="SUPFAM" id="SSF50249">
    <property type="entry name" value="Nucleic acid-binding proteins"/>
    <property type="match status" value="1"/>
</dbReference>
<dbReference type="PANTHER" id="PTHR10145:SF6">
    <property type="entry name" value="TRANSCRIPTION ELONGATION FACTOR SPT6"/>
    <property type="match status" value="1"/>
</dbReference>
<dbReference type="CDD" id="cd09918">
    <property type="entry name" value="SH2_Nterm_SPT6_like"/>
    <property type="match status" value="1"/>
</dbReference>
<accession>A0A3B3BVE0</accession>
<evidence type="ECO:0000313" key="6">
    <source>
        <dbReference type="Proteomes" id="UP000261560"/>
    </source>
</evidence>
<evidence type="ECO:0000259" key="4">
    <source>
        <dbReference type="PROSITE" id="PS50126"/>
    </source>
</evidence>
<feature type="domain" description="S1 motif" evidence="4">
    <location>
        <begin position="1"/>
        <end position="43"/>
    </location>
</feature>
<dbReference type="AlphaFoldDB" id="A0A3B3BVE0"/>
<dbReference type="InterPro" id="IPR012340">
    <property type="entry name" value="NA-bd_OB-fold"/>
</dbReference>
<dbReference type="InterPro" id="IPR035019">
    <property type="entry name" value="Spt6_SH2_N"/>
</dbReference>
<feature type="region of interest" description="Disordered" evidence="2">
    <location>
        <begin position="373"/>
        <end position="475"/>
    </location>
</feature>
<dbReference type="GO" id="GO:0042393">
    <property type="term" value="F:histone binding"/>
    <property type="evidence" value="ECO:0007669"/>
    <property type="project" value="TreeGrafter"/>
</dbReference>
<dbReference type="SUPFAM" id="SSF55550">
    <property type="entry name" value="SH2 domain"/>
    <property type="match status" value="1"/>
</dbReference>
<dbReference type="FunFam" id="3.30.505.10:FF:000032">
    <property type="entry name" value="Transcription elongation factor spt6"/>
    <property type="match status" value="1"/>
</dbReference>
<dbReference type="PROSITE" id="PS50001">
    <property type="entry name" value="SH2"/>
    <property type="match status" value="1"/>
</dbReference>
<evidence type="ECO:0000256" key="1">
    <source>
        <dbReference type="PROSITE-ProRule" id="PRU00191"/>
    </source>
</evidence>
<evidence type="ECO:0000256" key="2">
    <source>
        <dbReference type="SAM" id="MobiDB-lite"/>
    </source>
</evidence>
<dbReference type="Proteomes" id="UP000261560">
    <property type="component" value="Unplaced"/>
</dbReference>
<name>A0A3B3BVE0_ORYME</name>
<dbReference type="SMART" id="SM00252">
    <property type="entry name" value="SH2"/>
    <property type="match status" value="1"/>
</dbReference>
<dbReference type="GO" id="GO:0008023">
    <property type="term" value="C:transcription elongation factor complex"/>
    <property type="evidence" value="ECO:0007669"/>
    <property type="project" value="TreeGrafter"/>
</dbReference>
<dbReference type="InterPro" id="IPR035018">
    <property type="entry name" value="Spt6_SH2_C"/>
</dbReference>
<dbReference type="InterPro" id="IPR017072">
    <property type="entry name" value="TF_Spt6"/>
</dbReference>
<dbReference type="CDD" id="cd09928">
    <property type="entry name" value="SH2_Cterm_SPT6_like"/>
    <property type="match status" value="1"/>
</dbReference>
<organism evidence="5 6">
    <name type="scientific">Oryzias melastigma</name>
    <name type="common">Marine medaka</name>
    <dbReference type="NCBI Taxonomy" id="30732"/>
    <lineage>
        <taxon>Eukaryota</taxon>
        <taxon>Metazoa</taxon>
        <taxon>Chordata</taxon>
        <taxon>Craniata</taxon>
        <taxon>Vertebrata</taxon>
        <taxon>Euteleostomi</taxon>
        <taxon>Actinopterygii</taxon>
        <taxon>Neopterygii</taxon>
        <taxon>Teleostei</taxon>
        <taxon>Neoteleostei</taxon>
        <taxon>Acanthomorphata</taxon>
        <taxon>Ovalentaria</taxon>
        <taxon>Atherinomorphae</taxon>
        <taxon>Beloniformes</taxon>
        <taxon>Adrianichthyidae</taxon>
        <taxon>Oryziinae</taxon>
        <taxon>Oryzias</taxon>
    </lineage>
</organism>
<keyword evidence="6" id="KW-1185">Reference proteome</keyword>
<dbReference type="GO" id="GO:0140673">
    <property type="term" value="P:transcription elongation-coupled chromatin remodeling"/>
    <property type="evidence" value="ECO:0007669"/>
    <property type="project" value="InterPro"/>
</dbReference>
<dbReference type="GeneTree" id="ENSGT00510000047446"/>
<dbReference type="Gene3D" id="3.30.505.10">
    <property type="entry name" value="SH2 domain"/>
    <property type="match status" value="2"/>
</dbReference>
<dbReference type="GO" id="GO:0031491">
    <property type="term" value="F:nucleosome binding"/>
    <property type="evidence" value="ECO:0007669"/>
    <property type="project" value="TreeGrafter"/>
</dbReference>
<proteinExistence type="predicted"/>
<evidence type="ECO:0000313" key="5">
    <source>
        <dbReference type="Ensembl" id="ENSOMEP00000009008.1"/>
    </source>
</evidence>
<dbReference type="PANTHER" id="PTHR10145">
    <property type="entry name" value="TRANSCRIPTION ELONGATION FACTOR SPT6"/>
    <property type="match status" value="1"/>
</dbReference>
<dbReference type="InterPro" id="IPR000980">
    <property type="entry name" value="SH2"/>
</dbReference>
<feature type="compositionally biased region" description="Basic and acidic residues" evidence="2">
    <location>
        <begin position="430"/>
        <end position="440"/>
    </location>
</feature>
<feature type="domain" description="SH2" evidence="3">
    <location>
        <begin position="86"/>
        <end position="176"/>
    </location>
</feature>
<reference evidence="5" key="2">
    <citation type="submission" date="2025-09" db="UniProtKB">
        <authorList>
            <consortium name="Ensembl"/>
        </authorList>
    </citation>
    <scope>IDENTIFICATION</scope>
</reference>
<feature type="compositionally biased region" description="Polar residues" evidence="2">
    <location>
        <begin position="330"/>
        <end position="339"/>
    </location>
</feature>
<dbReference type="GO" id="GO:0003676">
    <property type="term" value="F:nucleic acid binding"/>
    <property type="evidence" value="ECO:0007669"/>
    <property type="project" value="InterPro"/>
</dbReference>
<dbReference type="Gene3D" id="2.40.50.140">
    <property type="entry name" value="Nucleic acid-binding proteins"/>
    <property type="match status" value="1"/>
</dbReference>
<reference evidence="5" key="1">
    <citation type="submission" date="2025-08" db="UniProtKB">
        <authorList>
            <consortium name="Ensembl"/>
        </authorList>
    </citation>
    <scope>IDENTIFICATION</scope>
</reference>
<feature type="region of interest" description="Disordered" evidence="2">
    <location>
        <begin position="330"/>
        <end position="350"/>
    </location>
</feature>
<dbReference type="InterPro" id="IPR035420">
    <property type="entry name" value="Spt6_SH2"/>
</dbReference>
<dbReference type="Pfam" id="PF14633">
    <property type="entry name" value="SH2_2"/>
    <property type="match status" value="1"/>
</dbReference>
<evidence type="ECO:0000259" key="3">
    <source>
        <dbReference type="PROSITE" id="PS50001"/>
    </source>
</evidence>
<dbReference type="Ensembl" id="ENSOMET00000001505.1">
    <property type="protein sequence ID" value="ENSOMEP00000009008.1"/>
    <property type="gene ID" value="ENSOMEG00000010277.1"/>
</dbReference>
<protein>
    <submittedName>
        <fullName evidence="5">SPT6 homolog, histone chaperone and transcription elongation factor</fullName>
    </submittedName>
</protein>
<sequence>IPTKFLSDKVVKHPEERVKVGMTVHCRIMKIDIEKFSVDLTCRTSDLMDKNNEWKLPKDSYYDFDTEAEDQKHDEELKKKQQRTPYIKRVIAHPNFHNISFNQAEKMMETLDQGDLIIRPSSKGENHLTVTWKVADGIYQHVDVREEGKENAFSLGHTLWINTEEFEDLDEIIARYIQPMASFARDLLGHKYFQDCNGGSREVCKMEEALIKTKREKPTFIPYFISACKDLPGKFILGYQPRGKPRIEYVTITPDGFRYRSQIFPTVNGLFRWFKDHYQEPVPVHDPPFFPFSDLIPSLPADLTRAVNALPRNMTSQMFNAIAAVTAQGQNPNTTPAQWSSSQYGYGGSTGGGGSSSAYHMFATPQQPIATPMMTPSYSYTTPSQQALGTPQYPGSTPQSSHTSAPSPRRPSSSGSNASAVDWGKMAEQWLKEKEAEGRKKALRMTPRPSPSPMIESTPMSIPGDATPLLDEMDR</sequence>
<feature type="compositionally biased region" description="Polar residues" evidence="2">
    <location>
        <begin position="373"/>
        <end position="399"/>
    </location>
</feature>
<dbReference type="InterPro" id="IPR036860">
    <property type="entry name" value="SH2_dom_sf"/>
</dbReference>
<dbReference type="PROSITE" id="PS50126">
    <property type="entry name" value="S1"/>
    <property type="match status" value="1"/>
</dbReference>
<dbReference type="InterPro" id="IPR003029">
    <property type="entry name" value="S1_domain"/>
</dbReference>
<dbReference type="FunFam" id="3.30.505.10:FF:000030">
    <property type="entry name" value="Transcription elongation factor spt6"/>
    <property type="match status" value="1"/>
</dbReference>
<dbReference type="GO" id="GO:0034728">
    <property type="term" value="P:nucleosome organization"/>
    <property type="evidence" value="ECO:0007669"/>
    <property type="project" value="TreeGrafter"/>
</dbReference>
<keyword evidence="1" id="KW-0727">SH2 domain</keyword>